<dbReference type="PANTHER" id="PTHR31302:SF20">
    <property type="entry name" value="CONSERVED PROTEIN"/>
    <property type="match status" value="1"/>
</dbReference>
<dbReference type="Proteomes" id="UP000059574">
    <property type="component" value="Chromosome"/>
</dbReference>
<evidence type="ECO:0000313" key="3">
    <source>
        <dbReference type="Proteomes" id="UP000059574"/>
    </source>
</evidence>
<accession>A0A0S2LVI9</accession>
<proteinExistence type="predicted"/>
<dbReference type="Gene3D" id="3.60.21.10">
    <property type="match status" value="1"/>
</dbReference>
<reference evidence="3" key="1">
    <citation type="submission" date="2015-11" db="EMBL/GenBank/DDBJ databases">
        <authorList>
            <person name="Kumar R."/>
            <person name="Singh D."/>
            <person name="Swarnkar M.K."/>
            <person name="Singh A.K."/>
            <person name="Kumar S."/>
        </authorList>
    </citation>
    <scope>NUCLEOTIDE SEQUENCE [LARGE SCALE GENOMIC DNA]</scope>
    <source>
        <strain evidence="3">ERGS4:06</strain>
    </source>
</reference>
<name>A0A0S2LVI9_9MICC</name>
<dbReference type="InterPro" id="IPR004843">
    <property type="entry name" value="Calcineurin-like_PHP"/>
</dbReference>
<organism evidence="2 3">
    <name type="scientific">Arthrobacter alpinus</name>
    <dbReference type="NCBI Taxonomy" id="656366"/>
    <lineage>
        <taxon>Bacteria</taxon>
        <taxon>Bacillati</taxon>
        <taxon>Actinomycetota</taxon>
        <taxon>Actinomycetes</taxon>
        <taxon>Micrococcales</taxon>
        <taxon>Micrococcaceae</taxon>
        <taxon>Arthrobacter</taxon>
    </lineage>
</organism>
<dbReference type="Pfam" id="PF00149">
    <property type="entry name" value="Metallophos"/>
    <property type="match status" value="1"/>
</dbReference>
<dbReference type="AlphaFoldDB" id="A0A0S2LVI9"/>
<feature type="domain" description="Calcineurin-like phosphoesterase" evidence="1">
    <location>
        <begin position="58"/>
        <end position="248"/>
    </location>
</feature>
<dbReference type="GO" id="GO:0009245">
    <property type="term" value="P:lipid A biosynthetic process"/>
    <property type="evidence" value="ECO:0007669"/>
    <property type="project" value="TreeGrafter"/>
</dbReference>
<dbReference type="EMBL" id="CP013200">
    <property type="protein sequence ID" value="ALO65393.1"/>
    <property type="molecule type" value="Genomic_DNA"/>
</dbReference>
<gene>
    <name evidence="2" type="ORF">AS189_01395</name>
</gene>
<protein>
    <submittedName>
        <fullName evidence="2">Metallophosphoesterase</fullName>
    </submittedName>
</protein>
<dbReference type="GO" id="GO:0008758">
    <property type="term" value="F:UDP-2,3-diacylglucosamine hydrolase activity"/>
    <property type="evidence" value="ECO:0007669"/>
    <property type="project" value="TreeGrafter"/>
</dbReference>
<sequence>MPRMRTAPSRFTTVKAAAGLAVAAGVGAVAYGTFIERNWFSIREERLAILPPGSAPFTVLHLSDIHLSLGQHKRTSWLRELASLAPDLVVNTGDNLSHPEAIAPLLDALGPLMEFPGVFVPGSNDYFAPSFRNPLAYFSGPSKLPSENRKKPIALDTEALHTGFGMGGWVNLTNRAQSIPLKGIRFDFSGVDDPHLNRERYAGWPRGAVGQDSAPHVRIAVAHAPYQRVLDHFTADGADLILAGHTHGGQVCVPGYGALVSNCDLPTWRARGLNDWESGGRTTPVNVSAGIGTSRTAPFRFACRPEAVVLTLTAKTLSST</sequence>
<evidence type="ECO:0000313" key="2">
    <source>
        <dbReference type="EMBL" id="ALO65393.1"/>
    </source>
</evidence>
<dbReference type="InterPro" id="IPR051158">
    <property type="entry name" value="Metallophosphoesterase_sf"/>
</dbReference>
<reference evidence="2 3" key="2">
    <citation type="journal article" date="2016" name="J. Biotechnol.">
        <title>Complete genome sequence of Arthrobacter alpinus ERGS4:06, a yellow pigmented bacterium tolerant to cold and radiations isolated from Sikkim Himalaya.</title>
        <authorList>
            <person name="Kumar R."/>
            <person name="Singh D."/>
            <person name="Swarnkar M.K."/>
            <person name="Singh A.K."/>
            <person name="Kumar S."/>
        </authorList>
    </citation>
    <scope>NUCLEOTIDE SEQUENCE [LARGE SCALE GENOMIC DNA]</scope>
    <source>
        <strain evidence="2 3">ERGS4:06</strain>
    </source>
</reference>
<dbReference type="OrthoDB" id="9780884at2"/>
<evidence type="ECO:0000259" key="1">
    <source>
        <dbReference type="Pfam" id="PF00149"/>
    </source>
</evidence>
<dbReference type="RefSeq" id="WP_062285787.1">
    <property type="nucleotide sequence ID" value="NZ_CP013200.1"/>
</dbReference>
<dbReference type="GO" id="GO:0016020">
    <property type="term" value="C:membrane"/>
    <property type="evidence" value="ECO:0007669"/>
    <property type="project" value="GOC"/>
</dbReference>
<dbReference type="PANTHER" id="PTHR31302">
    <property type="entry name" value="TRANSMEMBRANE PROTEIN WITH METALLOPHOSPHOESTERASE DOMAIN-RELATED"/>
    <property type="match status" value="1"/>
</dbReference>
<dbReference type="SUPFAM" id="SSF56300">
    <property type="entry name" value="Metallo-dependent phosphatases"/>
    <property type="match status" value="1"/>
</dbReference>
<dbReference type="InterPro" id="IPR029052">
    <property type="entry name" value="Metallo-depent_PP-like"/>
</dbReference>